<sequence>RDGLKYAADLINRAKDLNAFVARKDKYREKLQSIQLEISKAKNLLINNKDALVLDPISNDVATRLQKDLAKDKERDVRNNAKALEKLLLDDDDLLGIQELVELLGPFAHVITIVGGDHYSTLSIMLPLVRILQEHLYQKEETLTHPIIRDVRDEIELSFGERWKEPGPEGYVAAMLDPRFKDLGFEPAKFESTKDELKCRMMEYIENNNYSLSNNNLPTSLLSSLFEETTHQSCPVETELKIYFDMPKMA</sequence>
<proteinExistence type="predicted"/>
<reference evidence="1" key="1">
    <citation type="submission" date="2021-06" db="EMBL/GenBank/DDBJ databases">
        <authorList>
            <person name="Kallberg Y."/>
            <person name="Tangrot J."/>
            <person name="Rosling A."/>
        </authorList>
    </citation>
    <scope>NUCLEOTIDE SEQUENCE</scope>
    <source>
        <strain evidence="1">28 12/20/2015</strain>
    </source>
</reference>
<keyword evidence="2" id="KW-1185">Reference proteome</keyword>
<dbReference type="EMBL" id="CAJVPW010018368">
    <property type="protein sequence ID" value="CAG8681340.1"/>
    <property type="molecule type" value="Genomic_DNA"/>
</dbReference>
<gene>
    <name evidence="1" type="ORF">SPELUC_LOCUS10173</name>
</gene>
<comment type="caution">
    <text evidence="1">The sequence shown here is derived from an EMBL/GenBank/DDBJ whole genome shotgun (WGS) entry which is preliminary data.</text>
</comment>
<evidence type="ECO:0000313" key="1">
    <source>
        <dbReference type="EMBL" id="CAG8681340.1"/>
    </source>
</evidence>
<evidence type="ECO:0000313" key="2">
    <source>
        <dbReference type="Proteomes" id="UP000789366"/>
    </source>
</evidence>
<feature type="non-terminal residue" evidence="1">
    <location>
        <position position="250"/>
    </location>
</feature>
<feature type="non-terminal residue" evidence="1">
    <location>
        <position position="1"/>
    </location>
</feature>
<name>A0ACA9NWY1_9GLOM</name>
<organism evidence="1 2">
    <name type="scientific">Cetraspora pellucida</name>
    <dbReference type="NCBI Taxonomy" id="1433469"/>
    <lineage>
        <taxon>Eukaryota</taxon>
        <taxon>Fungi</taxon>
        <taxon>Fungi incertae sedis</taxon>
        <taxon>Mucoromycota</taxon>
        <taxon>Glomeromycotina</taxon>
        <taxon>Glomeromycetes</taxon>
        <taxon>Diversisporales</taxon>
        <taxon>Gigasporaceae</taxon>
        <taxon>Cetraspora</taxon>
    </lineage>
</organism>
<accession>A0ACA9NWY1</accession>
<dbReference type="Proteomes" id="UP000789366">
    <property type="component" value="Unassembled WGS sequence"/>
</dbReference>
<protein>
    <submittedName>
        <fullName evidence="1">17615_t:CDS:1</fullName>
    </submittedName>
</protein>